<sequence>MKDLYGGESGNKKSKTEKGELKKKGKFSEAYRILVKPLVTEKASGLGVLNKYAFVISDQANKILISRAVEQVYGVKPEKVNIISMKGKQVRSRRVTGRRKNWKKAIVTLPEGKSINIYEGV</sequence>
<dbReference type="NCBIfam" id="NF004363">
    <property type="entry name" value="PRK05738.2-4"/>
    <property type="match status" value="1"/>
</dbReference>
<dbReference type="Proteomes" id="UP000228626">
    <property type="component" value="Unassembled WGS sequence"/>
</dbReference>
<dbReference type="InterPro" id="IPR012677">
    <property type="entry name" value="Nucleotide-bd_a/b_plait_sf"/>
</dbReference>
<dbReference type="SUPFAM" id="SSF54189">
    <property type="entry name" value="Ribosomal proteins S24e, L23 and L15e"/>
    <property type="match status" value="1"/>
</dbReference>
<accession>A0A2H0V2R1</accession>
<dbReference type="GO" id="GO:0003735">
    <property type="term" value="F:structural constituent of ribosome"/>
    <property type="evidence" value="ECO:0007669"/>
    <property type="project" value="InterPro"/>
</dbReference>
<protein>
    <recommendedName>
        <fullName evidence="4">Large ribosomal subunit protein uL23</fullName>
    </recommendedName>
</protein>
<keyword evidence="2 4" id="KW-0689">Ribosomal protein</keyword>
<dbReference type="HAMAP" id="MF_01369_B">
    <property type="entry name" value="Ribosomal_uL23_B"/>
    <property type="match status" value="1"/>
</dbReference>
<comment type="caution">
    <text evidence="6">The sequence shown here is derived from an EMBL/GenBank/DDBJ whole genome shotgun (WGS) entry which is preliminary data.</text>
</comment>
<dbReference type="InterPro" id="IPR013025">
    <property type="entry name" value="Ribosomal_uL23-like"/>
</dbReference>
<dbReference type="EMBL" id="PFAR01000015">
    <property type="protein sequence ID" value="PIR93352.1"/>
    <property type="molecule type" value="Genomic_DNA"/>
</dbReference>
<proteinExistence type="inferred from homology"/>
<dbReference type="GO" id="GO:0005840">
    <property type="term" value="C:ribosome"/>
    <property type="evidence" value="ECO:0007669"/>
    <property type="project" value="UniProtKB-KW"/>
</dbReference>
<keyword evidence="3 4" id="KW-0687">Ribonucleoprotein</keyword>
<comment type="function">
    <text evidence="4">One of the early assembly proteins it binds 23S rRNA. One of the proteins that surrounds the polypeptide exit tunnel on the outside of the ribosome. Forms the main docking site for trigger factor binding to the ribosome.</text>
</comment>
<evidence type="ECO:0000256" key="4">
    <source>
        <dbReference type="HAMAP-Rule" id="MF_01369"/>
    </source>
</evidence>
<gene>
    <name evidence="4" type="primary">rplW</name>
    <name evidence="6" type="ORF">COT99_01230</name>
</gene>
<comment type="subunit">
    <text evidence="4">Part of the 50S ribosomal subunit. Contacts protein L29, and trigger factor when it is bound to the ribosome.</text>
</comment>
<dbReference type="InterPro" id="IPR012678">
    <property type="entry name" value="Ribosomal_uL23/eL15/eS24_sf"/>
</dbReference>
<evidence type="ECO:0000313" key="6">
    <source>
        <dbReference type="EMBL" id="PIR93352.1"/>
    </source>
</evidence>
<reference evidence="7" key="1">
    <citation type="submission" date="2017-09" db="EMBL/GenBank/DDBJ databases">
        <title>Depth-based differentiation of microbial function through sediment-hosted aquifers and enrichment of novel symbionts in the deep terrestrial subsurface.</title>
        <authorList>
            <person name="Probst A.J."/>
            <person name="Ladd B."/>
            <person name="Jarett J.K."/>
            <person name="Geller-Mcgrath D.E."/>
            <person name="Sieber C.M.K."/>
            <person name="Emerson J.B."/>
            <person name="Anantharaman K."/>
            <person name="Thomas B.C."/>
            <person name="Malmstrom R."/>
            <person name="Stieglmeier M."/>
            <person name="Klingl A."/>
            <person name="Woyke T."/>
            <person name="Ryan C.M."/>
            <person name="Banfield J.F."/>
        </authorList>
    </citation>
    <scope>NUCLEOTIDE SEQUENCE [LARGE SCALE GENOMIC DNA]</scope>
</reference>
<name>A0A2H0V2R1_9BACT</name>
<keyword evidence="4" id="KW-0699">rRNA-binding</keyword>
<evidence type="ECO:0000256" key="2">
    <source>
        <dbReference type="ARBA" id="ARBA00022980"/>
    </source>
</evidence>
<evidence type="ECO:0000313" key="7">
    <source>
        <dbReference type="Proteomes" id="UP000228626"/>
    </source>
</evidence>
<evidence type="ECO:0000256" key="3">
    <source>
        <dbReference type="ARBA" id="ARBA00023274"/>
    </source>
</evidence>
<feature type="region of interest" description="Disordered" evidence="5">
    <location>
        <begin position="1"/>
        <end position="24"/>
    </location>
</feature>
<dbReference type="AlphaFoldDB" id="A0A2H0V2R1"/>
<dbReference type="PANTHER" id="PTHR11620">
    <property type="entry name" value="60S RIBOSOMAL PROTEIN L23A"/>
    <property type="match status" value="1"/>
</dbReference>
<evidence type="ECO:0000256" key="5">
    <source>
        <dbReference type="SAM" id="MobiDB-lite"/>
    </source>
</evidence>
<dbReference type="GO" id="GO:1990904">
    <property type="term" value="C:ribonucleoprotein complex"/>
    <property type="evidence" value="ECO:0007669"/>
    <property type="project" value="UniProtKB-KW"/>
</dbReference>
<dbReference type="Pfam" id="PF00276">
    <property type="entry name" value="Ribosomal_L23"/>
    <property type="match status" value="1"/>
</dbReference>
<dbReference type="GO" id="GO:0019843">
    <property type="term" value="F:rRNA binding"/>
    <property type="evidence" value="ECO:0007669"/>
    <property type="project" value="UniProtKB-UniRule"/>
</dbReference>
<organism evidence="6 7">
    <name type="scientific">Candidatus Falkowbacteria bacterium CG10_big_fil_rev_8_21_14_0_10_43_10</name>
    <dbReference type="NCBI Taxonomy" id="1974567"/>
    <lineage>
        <taxon>Bacteria</taxon>
        <taxon>Candidatus Falkowiibacteriota</taxon>
    </lineage>
</organism>
<comment type="similarity">
    <text evidence="1 4">Belongs to the universal ribosomal protein uL23 family.</text>
</comment>
<keyword evidence="4" id="KW-0694">RNA-binding</keyword>
<dbReference type="Gene3D" id="3.30.70.330">
    <property type="match status" value="1"/>
</dbReference>
<dbReference type="GO" id="GO:0006412">
    <property type="term" value="P:translation"/>
    <property type="evidence" value="ECO:0007669"/>
    <property type="project" value="UniProtKB-UniRule"/>
</dbReference>
<evidence type="ECO:0000256" key="1">
    <source>
        <dbReference type="ARBA" id="ARBA00006700"/>
    </source>
</evidence>